<dbReference type="Pfam" id="PF01093">
    <property type="entry name" value="Clusterin"/>
    <property type="match status" value="2"/>
</dbReference>
<accession>A0AAW0PYX8</accession>
<evidence type="ECO:0000256" key="8">
    <source>
        <dbReference type="ARBA" id="ARBA00039843"/>
    </source>
</evidence>
<dbReference type="EMBL" id="JBBPFD010000001">
    <property type="protein sequence ID" value="KAK7944574.1"/>
    <property type="molecule type" value="Genomic_DNA"/>
</dbReference>
<dbReference type="GO" id="GO:0051787">
    <property type="term" value="F:misfolded protein binding"/>
    <property type="evidence" value="ECO:0007669"/>
    <property type="project" value="TreeGrafter"/>
</dbReference>
<dbReference type="Proteomes" id="UP001460270">
    <property type="component" value="Unassembled WGS sequence"/>
</dbReference>
<feature type="coiled-coil region" evidence="9">
    <location>
        <begin position="130"/>
        <end position="164"/>
    </location>
</feature>
<gene>
    <name evidence="13" type="ORF">WMY93_000302</name>
</gene>
<evidence type="ECO:0000256" key="2">
    <source>
        <dbReference type="ARBA" id="ARBA00010069"/>
    </source>
</evidence>
<dbReference type="SMART" id="SM00035">
    <property type="entry name" value="CLa"/>
    <property type="match status" value="1"/>
</dbReference>
<dbReference type="InterPro" id="IPR000753">
    <property type="entry name" value="Clusterin-like"/>
</dbReference>
<comment type="subcellular location">
    <subcellularLocation>
        <location evidence="1">Secreted</location>
    </subcellularLocation>
</comment>
<evidence type="ECO:0000256" key="10">
    <source>
        <dbReference type="SAM" id="MobiDB-lite"/>
    </source>
</evidence>
<sequence length="545" mass="62296">MSGLREVPRTPNVGAVTSESRRSSGVQGRHRYVNQVVELSVGQRTLEEHCLIIKMKLLLNLAVVVATLGVLHSASDDQVRIISEETLNKLSKAGEKVVDEEMRKALVGVNQMREVMWRNEEKHQHLMQSLQRSSEKKKGAEQLAQEVTEKLTEAEQQCKDSLQSEWDECRPCLENACKDFYTSTCRRGFAFFHNKVQNFFRRVSMRFGPQQTKLESGDILVNQEVPETNVSRMEASFTELASRVSAVVNRTKALVSQMKGRWDQKLQNSFLNFSQSEPEKDPADSFPPALDSGFLQGVGLDEVLDSFYDFGRSVAQEFGSVVTQVFGDLNKAVEEAKKTERESIPRFFQNRKLCRDLRRQTSECWRLHHQCEACQGALLTECPSVRDLHVELDEVSQLLDASKEQYEEILSIVRRHVDETLDWLSNMAAEFSWVSWVHPSTNRSAPQNIFRVTMVRLQTLLLLLLEHVKYNATNKFTFNKPQSGARQPHENLPVRDTKVQVNILNSPPLVLSVPGELEMQDPAFIEYVAQEALDKYKDMVRFEDA</sequence>
<protein>
    <recommendedName>
        <fullName evidence="8">Clusterin-like protein 1</fullName>
    </recommendedName>
</protein>
<organism evidence="13 14">
    <name type="scientific">Mugilogobius chulae</name>
    <name type="common">yellowstripe goby</name>
    <dbReference type="NCBI Taxonomy" id="88201"/>
    <lineage>
        <taxon>Eukaryota</taxon>
        <taxon>Metazoa</taxon>
        <taxon>Chordata</taxon>
        <taxon>Craniata</taxon>
        <taxon>Vertebrata</taxon>
        <taxon>Euteleostomi</taxon>
        <taxon>Actinopterygii</taxon>
        <taxon>Neopterygii</taxon>
        <taxon>Teleostei</taxon>
        <taxon>Neoteleostei</taxon>
        <taxon>Acanthomorphata</taxon>
        <taxon>Gobiaria</taxon>
        <taxon>Gobiiformes</taxon>
        <taxon>Gobioidei</taxon>
        <taxon>Gobiidae</taxon>
        <taxon>Gobionellinae</taxon>
        <taxon>Mugilogobius</taxon>
    </lineage>
</organism>
<keyword evidence="5 9" id="KW-0175">Coiled coil</keyword>
<dbReference type="SMART" id="SM00030">
    <property type="entry name" value="CLb"/>
    <property type="match status" value="1"/>
</dbReference>
<keyword evidence="7" id="KW-0325">Glycoprotein</keyword>
<proteinExistence type="inferred from homology"/>
<evidence type="ECO:0000256" key="3">
    <source>
        <dbReference type="ARBA" id="ARBA00022525"/>
    </source>
</evidence>
<comment type="similarity">
    <text evidence="2">Belongs to the clusterin family.</text>
</comment>
<feature type="domain" description="Clusterin C-terminal" evidence="12">
    <location>
        <begin position="294"/>
        <end position="537"/>
    </location>
</feature>
<evidence type="ECO:0000256" key="1">
    <source>
        <dbReference type="ARBA" id="ARBA00004613"/>
    </source>
</evidence>
<keyword evidence="14" id="KW-1185">Reference proteome</keyword>
<dbReference type="PANTHER" id="PTHR10970:SF2">
    <property type="entry name" value="CLUSTERIN-LIKE PROTEIN 1"/>
    <property type="match status" value="1"/>
</dbReference>
<evidence type="ECO:0000256" key="9">
    <source>
        <dbReference type="SAM" id="Coils"/>
    </source>
</evidence>
<evidence type="ECO:0000256" key="7">
    <source>
        <dbReference type="ARBA" id="ARBA00023180"/>
    </source>
</evidence>
<feature type="region of interest" description="Disordered" evidence="10">
    <location>
        <begin position="1"/>
        <end position="27"/>
    </location>
</feature>
<dbReference type="InterPro" id="IPR016014">
    <property type="entry name" value="Clusterin_N"/>
</dbReference>
<dbReference type="PANTHER" id="PTHR10970">
    <property type="entry name" value="CLUSTERIN"/>
    <property type="match status" value="1"/>
</dbReference>
<keyword evidence="3" id="KW-0964">Secreted</keyword>
<reference evidence="14" key="1">
    <citation type="submission" date="2024-04" db="EMBL/GenBank/DDBJ databases">
        <title>Salinicola lusitanus LLJ914,a marine bacterium isolated from the Okinawa Trough.</title>
        <authorList>
            <person name="Li J."/>
        </authorList>
    </citation>
    <scope>NUCLEOTIDE SEQUENCE [LARGE SCALE GENOMIC DNA]</scope>
</reference>
<dbReference type="GO" id="GO:0005634">
    <property type="term" value="C:nucleus"/>
    <property type="evidence" value="ECO:0007669"/>
    <property type="project" value="TreeGrafter"/>
</dbReference>
<comment type="caution">
    <text evidence="13">The sequence shown here is derived from an EMBL/GenBank/DDBJ whole genome shotgun (WGS) entry which is preliminary data.</text>
</comment>
<name>A0AAW0PYX8_9GOBI</name>
<dbReference type="GO" id="GO:0005615">
    <property type="term" value="C:extracellular space"/>
    <property type="evidence" value="ECO:0007669"/>
    <property type="project" value="TreeGrafter"/>
</dbReference>
<dbReference type="AlphaFoldDB" id="A0AAW0PYX8"/>
<evidence type="ECO:0000259" key="12">
    <source>
        <dbReference type="SMART" id="SM00035"/>
    </source>
</evidence>
<evidence type="ECO:0000256" key="6">
    <source>
        <dbReference type="ARBA" id="ARBA00023157"/>
    </source>
</evidence>
<keyword evidence="6" id="KW-1015">Disulfide bond</keyword>
<feature type="compositionally biased region" description="Polar residues" evidence="10">
    <location>
        <begin position="15"/>
        <end position="26"/>
    </location>
</feature>
<evidence type="ECO:0000259" key="11">
    <source>
        <dbReference type="SMART" id="SM00030"/>
    </source>
</evidence>
<evidence type="ECO:0000256" key="5">
    <source>
        <dbReference type="ARBA" id="ARBA00023054"/>
    </source>
</evidence>
<feature type="domain" description="Clusterin N-terminal" evidence="11">
    <location>
        <begin position="78"/>
        <end position="288"/>
    </location>
</feature>
<evidence type="ECO:0000313" key="14">
    <source>
        <dbReference type="Proteomes" id="UP001460270"/>
    </source>
</evidence>
<dbReference type="InterPro" id="IPR016015">
    <property type="entry name" value="Clusterin_C"/>
</dbReference>
<keyword evidence="4" id="KW-0732">Signal</keyword>
<evidence type="ECO:0000256" key="4">
    <source>
        <dbReference type="ARBA" id="ARBA00022729"/>
    </source>
</evidence>
<evidence type="ECO:0000313" key="13">
    <source>
        <dbReference type="EMBL" id="KAK7944574.1"/>
    </source>
</evidence>